<evidence type="ECO:0000313" key="3">
    <source>
        <dbReference type="Proteomes" id="UP001185092"/>
    </source>
</evidence>
<dbReference type="RefSeq" id="WP_309942066.1">
    <property type="nucleotide sequence ID" value="NZ_AP025306.1"/>
</dbReference>
<dbReference type="Proteomes" id="UP001185092">
    <property type="component" value="Unassembled WGS sequence"/>
</dbReference>
<dbReference type="InterPro" id="IPR005184">
    <property type="entry name" value="DUF306_Meta_HslJ"/>
</dbReference>
<sequence length="136" mass="15550">MRVLIFVFFMLVFMSCDRSNDNDSEPNSDITSKIWQVAKIKLENASTYVLPEEDYKFAFTKDGSFSFNLDVNNCFGSYEIKGNGFSVEQSIACTEACCDSEFAEDMTHLLNESVTYIIVNEELRIETENRGVIIFN</sequence>
<dbReference type="InterPro" id="IPR038670">
    <property type="entry name" value="HslJ-like_sf"/>
</dbReference>
<reference evidence="2" key="1">
    <citation type="submission" date="2023-07" db="EMBL/GenBank/DDBJ databases">
        <title>Genomic Encyclopedia of Type Strains, Phase IV (KMG-IV): sequencing the most valuable type-strain genomes for metagenomic binning, comparative biology and taxonomic classification.</title>
        <authorList>
            <person name="Goeker M."/>
        </authorList>
    </citation>
    <scope>NUCLEOTIDE SEQUENCE</scope>
    <source>
        <strain evidence="2">DSM 26174</strain>
    </source>
</reference>
<protein>
    <submittedName>
        <fullName evidence="2">Heat shock protein HslJ</fullName>
    </submittedName>
</protein>
<accession>A0AAE3XT30</accession>
<keyword evidence="3" id="KW-1185">Reference proteome</keyword>
<dbReference type="Pfam" id="PF03724">
    <property type="entry name" value="META"/>
    <property type="match status" value="1"/>
</dbReference>
<organism evidence="2 3">
    <name type="scientific">Aureibacter tunicatorum</name>
    <dbReference type="NCBI Taxonomy" id="866807"/>
    <lineage>
        <taxon>Bacteria</taxon>
        <taxon>Pseudomonadati</taxon>
        <taxon>Bacteroidota</taxon>
        <taxon>Cytophagia</taxon>
        <taxon>Cytophagales</taxon>
        <taxon>Persicobacteraceae</taxon>
        <taxon>Aureibacter</taxon>
    </lineage>
</organism>
<dbReference type="EMBL" id="JAVDQD010000008">
    <property type="protein sequence ID" value="MDR6241366.1"/>
    <property type="molecule type" value="Genomic_DNA"/>
</dbReference>
<comment type="caution">
    <text evidence="2">The sequence shown here is derived from an EMBL/GenBank/DDBJ whole genome shotgun (WGS) entry which is preliminary data.</text>
</comment>
<name>A0AAE3XT30_9BACT</name>
<feature type="domain" description="DUF306" evidence="1">
    <location>
        <begin position="29"/>
        <end position="132"/>
    </location>
</feature>
<keyword evidence="2" id="KW-0346">Stress response</keyword>
<dbReference type="Gene3D" id="2.40.128.270">
    <property type="match status" value="1"/>
</dbReference>
<proteinExistence type="predicted"/>
<dbReference type="AlphaFoldDB" id="A0AAE3XT30"/>
<evidence type="ECO:0000313" key="2">
    <source>
        <dbReference type="EMBL" id="MDR6241366.1"/>
    </source>
</evidence>
<dbReference type="PROSITE" id="PS51257">
    <property type="entry name" value="PROKAR_LIPOPROTEIN"/>
    <property type="match status" value="1"/>
</dbReference>
<gene>
    <name evidence="2" type="ORF">HNQ88_004453</name>
</gene>
<evidence type="ECO:0000259" key="1">
    <source>
        <dbReference type="Pfam" id="PF03724"/>
    </source>
</evidence>